<dbReference type="EMBL" id="ML143438">
    <property type="protein sequence ID" value="TBU26949.1"/>
    <property type="molecule type" value="Genomic_DNA"/>
</dbReference>
<sequence>MDAIHFIRRLAANGQPYPADTPRPVIDFLMATEVDGTHSDDTRPNGRHHSLRYFLEAFELFPATPPTSDAPA</sequence>
<feature type="non-terminal residue" evidence="1">
    <location>
        <position position="72"/>
    </location>
</feature>
<protein>
    <submittedName>
        <fullName evidence="1">Uncharacterized protein</fullName>
    </submittedName>
</protein>
<dbReference type="AlphaFoldDB" id="A0A4Q9MHT2"/>
<evidence type="ECO:0000313" key="1">
    <source>
        <dbReference type="EMBL" id="TBU26949.1"/>
    </source>
</evidence>
<dbReference type="Proteomes" id="UP000292957">
    <property type="component" value="Unassembled WGS sequence"/>
</dbReference>
<name>A0A4Q9MHT2_9APHY</name>
<accession>A0A4Q9MHT2</accession>
<proteinExistence type="predicted"/>
<reference evidence="1" key="1">
    <citation type="submission" date="2019-01" db="EMBL/GenBank/DDBJ databases">
        <title>Draft genome sequences of three monokaryotic isolates of the white-rot basidiomycete fungus Dichomitus squalens.</title>
        <authorList>
            <consortium name="DOE Joint Genome Institute"/>
            <person name="Lopez S.C."/>
            <person name="Andreopoulos B."/>
            <person name="Pangilinan J."/>
            <person name="Lipzen A."/>
            <person name="Riley R."/>
            <person name="Ahrendt S."/>
            <person name="Ng V."/>
            <person name="Barry K."/>
            <person name="Daum C."/>
            <person name="Grigoriev I.V."/>
            <person name="Hilden K.S."/>
            <person name="Makela M.R."/>
            <person name="de Vries R.P."/>
        </authorList>
    </citation>
    <scope>NUCLEOTIDE SEQUENCE [LARGE SCALE GENOMIC DNA]</scope>
    <source>
        <strain evidence="1">OM18370.1</strain>
    </source>
</reference>
<gene>
    <name evidence="1" type="ORF">BD311DRAFT_626309</name>
</gene>
<dbReference type="OrthoDB" id="10559605at2759"/>
<organism evidence="1">
    <name type="scientific">Dichomitus squalens</name>
    <dbReference type="NCBI Taxonomy" id="114155"/>
    <lineage>
        <taxon>Eukaryota</taxon>
        <taxon>Fungi</taxon>
        <taxon>Dikarya</taxon>
        <taxon>Basidiomycota</taxon>
        <taxon>Agaricomycotina</taxon>
        <taxon>Agaricomycetes</taxon>
        <taxon>Polyporales</taxon>
        <taxon>Polyporaceae</taxon>
        <taxon>Dichomitus</taxon>
    </lineage>
</organism>